<dbReference type="RefSeq" id="WP_109460588.1">
    <property type="nucleotide sequence ID" value="NZ_QFBC01000013.1"/>
</dbReference>
<dbReference type="OrthoDB" id="9790745at2"/>
<dbReference type="EMBL" id="QFBC01000013">
    <property type="protein sequence ID" value="PWE53791.1"/>
    <property type="molecule type" value="Genomic_DNA"/>
</dbReference>
<organism evidence="1 2">
    <name type="scientific">Metarhizobium album</name>
    <dbReference type="NCBI Taxonomy" id="2182425"/>
    <lineage>
        <taxon>Bacteria</taxon>
        <taxon>Pseudomonadati</taxon>
        <taxon>Pseudomonadota</taxon>
        <taxon>Alphaproteobacteria</taxon>
        <taxon>Hyphomicrobiales</taxon>
        <taxon>Rhizobiaceae</taxon>
        <taxon>Metarhizobium</taxon>
    </lineage>
</organism>
<evidence type="ECO:0000313" key="1">
    <source>
        <dbReference type="EMBL" id="PWE53791.1"/>
    </source>
</evidence>
<evidence type="ECO:0000313" key="2">
    <source>
        <dbReference type="Proteomes" id="UP000245252"/>
    </source>
</evidence>
<accession>A0A2U2DKK6</accession>
<comment type="caution">
    <text evidence="1">The sequence shown here is derived from an EMBL/GenBank/DDBJ whole genome shotgun (WGS) entry which is preliminary data.</text>
</comment>
<dbReference type="PANTHER" id="PTHR36849:SF1">
    <property type="entry name" value="CYTOPLASMIC PROTEIN"/>
    <property type="match status" value="1"/>
</dbReference>
<dbReference type="PANTHER" id="PTHR36849">
    <property type="entry name" value="CYTOPLASMIC PROTEIN-RELATED"/>
    <property type="match status" value="1"/>
</dbReference>
<dbReference type="Pfam" id="PF22752">
    <property type="entry name" value="DUF488-N3i"/>
    <property type="match status" value="1"/>
</dbReference>
<gene>
    <name evidence="1" type="ORF">DEM27_22960</name>
</gene>
<proteinExistence type="predicted"/>
<name>A0A2U2DKK6_9HYPH</name>
<keyword evidence="2" id="KW-1185">Reference proteome</keyword>
<reference evidence="1 2" key="1">
    <citation type="submission" date="2018-05" db="EMBL/GenBank/DDBJ databases">
        <title>The draft genome of strain NS-104.</title>
        <authorList>
            <person name="Hang P."/>
            <person name="Jiang J."/>
        </authorList>
    </citation>
    <scope>NUCLEOTIDE SEQUENCE [LARGE SCALE GENOMIC DNA]</scope>
    <source>
        <strain evidence="1 2">NS-104</strain>
    </source>
</reference>
<protein>
    <submittedName>
        <fullName evidence="1">DUF488 domain-containing protein</fullName>
    </submittedName>
</protein>
<dbReference type="InterPro" id="IPR052552">
    <property type="entry name" value="YeaO-like"/>
</dbReference>
<sequence>MPVQIRRIYEPASLADGERVLVDRLWPRGFSKQSAAIDVWMKDVAPSSELRKWFGHKAELWDDFQVRYRAELERNPLAAQLRRRAAEGMVTLLYAARDEKHNHALVLADFLSAGAGDRSKHPADA</sequence>
<dbReference type="AlphaFoldDB" id="A0A2U2DKK6"/>
<dbReference type="Proteomes" id="UP000245252">
    <property type="component" value="Unassembled WGS sequence"/>
</dbReference>